<dbReference type="SUPFAM" id="SSF56801">
    <property type="entry name" value="Acetyl-CoA synthetase-like"/>
    <property type="match status" value="1"/>
</dbReference>
<keyword evidence="2" id="KW-0436">Ligase</keyword>
<dbReference type="PANTHER" id="PTHR43767:SF1">
    <property type="entry name" value="NONRIBOSOMAL PEPTIDE SYNTHASE PES1 (EUROFUNG)-RELATED"/>
    <property type="match status" value="1"/>
</dbReference>
<dbReference type="InterPro" id="IPR045851">
    <property type="entry name" value="AMP-bd_C_sf"/>
</dbReference>
<evidence type="ECO:0000259" key="7">
    <source>
        <dbReference type="Pfam" id="PF00501"/>
    </source>
</evidence>
<dbReference type="EC" id="6.2.1.44" evidence="5"/>
<reference evidence="9" key="1">
    <citation type="submission" date="2021-08" db="EMBL/GenBank/DDBJ databases">
        <title>Hoeflea bacterium WL0058 sp. nov., isolated from the sediment.</title>
        <authorList>
            <person name="Wang L."/>
            <person name="Zhang D."/>
        </authorList>
    </citation>
    <scope>NUCLEOTIDE SEQUENCE</scope>
    <source>
        <strain evidence="9">WL0058</strain>
    </source>
</reference>
<dbReference type="Pfam" id="PF13193">
    <property type="entry name" value="AMP-binding_C"/>
    <property type="match status" value="1"/>
</dbReference>
<dbReference type="InterPro" id="IPR042099">
    <property type="entry name" value="ANL_N_sf"/>
</dbReference>
<keyword evidence="10" id="KW-1185">Reference proteome</keyword>
<dbReference type="AlphaFoldDB" id="A0AAE3CYT2"/>
<comment type="catalytic activity">
    <reaction evidence="4">
        <text>3-(methylsulfanyl)propanoate + ATP + CoA = 3-(methylsulfanyl)propanoyl-CoA + AMP + diphosphate</text>
        <dbReference type="Rhea" id="RHEA:43052"/>
        <dbReference type="ChEBI" id="CHEBI:30616"/>
        <dbReference type="ChEBI" id="CHEBI:33019"/>
        <dbReference type="ChEBI" id="CHEBI:49016"/>
        <dbReference type="ChEBI" id="CHEBI:57287"/>
        <dbReference type="ChEBI" id="CHEBI:82815"/>
        <dbReference type="ChEBI" id="CHEBI:456215"/>
        <dbReference type="EC" id="6.2.1.44"/>
    </reaction>
    <physiologicalReaction direction="left-to-right" evidence="4">
        <dbReference type="Rhea" id="RHEA:43053"/>
    </physiologicalReaction>
</comment>
<feature type="domain" description="AMP-dependent synthetase/ligase" evidence="7">
    <location>
        <begin position="18"/>
        <end position="368"/>
    </location>
</feature>
<dbReference type="Gene3D" id="3.40.50.12780">
    <property type="entry name" value="N-terminal domain of ligase-like"/>
    <property type="match status" value="1"/>
</dbReference>
<comment type="similarity">
    <text evidence="1">Belongs to the ATP-dependent AMP-binding enzyme family.</text>
</comment>
<evidence type="ECO:0000259" key="8">
    <source>
        <dbReference type="Pfam" id="PF13193"/>
    </source>
</evidence>
<protein>
    <recommendedName>
        <fullName evidence="6">3-methylmercaptopropionyl-CoA ligase</fullName>
        <ecNumber evidence="5">6.2.1.44</ecNumber>
    </recommendedName>
</protein>
<evidence type="ECO:0000313" key="10">
    <source>
        <dbReference type="Proteomes" id="UP001196509"/>
    </source>
</evidence>
<dbReference type="InterPro" id="IPR000873">
    <property type="entry name" value="AMP-dep_synth/lig_dom"/>
</dbReference>
<dbReference type="InterPro" id="IPR025110">
    <property type="entry name" value="AMP-bd_C"/>
</dbReference>
<organism evidence="9 10">
    <name type="scientific">Flavimaribacter sediminis</name>
    <dbReference type="NCBI Taxonomy" id="2865987"/>
    <lineage>
        <taxon>Bacteria</taxon>
        <taxon>Pseudomonadati</taxon>
        <taxon>Pseudomonadota</taxon>
        <taxon>Alphaproteobacteria</taxon>
        <taxon>Hyphomicrobiales</taxon>
        <taxon>Rhizobiaceae</taxon>
        <taxon>Flavimaribacter</taxon>
    </lineage>
</organism>
<dbReference type="PROSITE" id="PS00455">
    <property type="entry name" value="AMP_BINDING"/>
    <property type="match status" value="1"/>
</dbReference>
<dbReference type="InterPro" id="IPR020845">
    <property type="entry name" value="AMP-binding_CS"/>
</dbReference>
<evidence type="ECO:0000256" key="6">
    <source>
        <dbReference type="ARBA" id="ARBA00067668"/>
    </source>
</evidence>
<evidence type="ECO:0000256" key="1">
    <source>
        <dbReference type="ARBA" id="ARBA00006432"/>
    </source>
</evidence>
<dbReference type="PANTHER" id="PTHR43767">
    <property type="entry name" value="LONG-CHAIN-FATTY-ACID--COA LIGASE"/>
    <property type="match status" value="1"/>
</dbReference>
<evidence type="ECO:0000256" key="3">
    <source>
        <dbReference type="ARBA" id="ARBA00022723"/>
    </source>
</evidence>
<dbReference type="GO" id="GO:0016878">
    <property type="term" value="F:acid-thiol ligase activity"/>
    <property type="evidence" value="ECO:0007669"/>
    <property type="project" value="UniProtKB-ARBA"/>
</dbReference>
<dbReference type="FunFam" id="3.30.300.30:FF:000008">
    <property type="entry name" value="2,3-dihydroxybenzoate-AMP ligase"/>
    <property type="match status" value="1"/>
</dbReference>
<dbReference type="Gene3D" id="3.30.300.30">
    <property type="match status" value="1"/>
</dbReference>
<keyword evidence="3" id="KW-0479">Metal-binding</keyword>
<dbReference type="EMBL" id="JAICBX010000001">
    <property type="protein sequence ID" value="MBW8636620.1"/>
    <property type="molecule type" value="Genomic_DNA"/>
</dbReference>
<dbReference type="Pfam" id="PF00501">
    <property type="entry name" value="AMP-binding"/>
    <property type="match status" value="1"/>
</dbReference>
<sequence>MTEFPANYRSLDISAGLRTNAARVPGRTAITIGDRKITYGELGDRLNRVTNAAAAAGLETGANAAIIAGNEPEYFEIVGGVSATGAAIATINPRQTESELSAILEDCDARLVFTDQANAEKVKSASQAPVIVIGDEHDNWISKASAAPPSQLPDEWQTFAIPYTSGTTGRPKGVCLPHRSRVMVFLVSAAVYRCFGEGDNFLVTTPLFHGGGFAYPMASLFLGGSVELMEKYTPELLYECFADGRHTGTFVVPTQLHSMFEMPESRLEKLSNHRLTSMICNAAPLPEETKLATLRWFGETSLHETYGSTEGGVITNLYPHEMRLKQNCAGRPIPGQQVKLLDDSGAAVAPGEIGELFSTGPTLFNGYLNRPEETEASMRDGWFSAGDLAWADEEGFFHIVDRKKDMILSGGVNIYPRDIEEILYALPGVAEAAVVGVPDPRWGEAVCAFLRPSGDPPDPEWVISQCRDRMAPHKVPKSVQFVEAIPRNAAGKVLKKDLRAQWEAKA</sequence>
<feature type="domain" description="AMP-binding enzyme C-terminal" evidence="8">
    <location>
        <begin position="419"/>
        <end position="492"/>
    </location>
</feature>
<gene>
    <name evidence="9" type="ORF">K1W69_05405</name>
</gene>
<comment type="caution">
    <text evidence="9">The sequence shown here is derived from an EMBL/GenBank/DDBJ whole genome shotgun (WGS) entry which is preliminary data.</text>
</comment>
<accession>A0AAE3CYT2</accession>
<evidence type="ECO:0000256" key="5">
    <source>
        <dbReference type="ARBA" id="ARBA00066616"/>
    </source>
</evidence>
<dbReference type="InterPro" id="IPR050237">
    <property type="entry name" value="ATP-dep_AMP-bd_enzyme"/>
</dbReference>
<evidence type="ECO:0000313" key="9">
    <source>
        <dbReference type="EMBL" id="MBW8636620.1"/>
    </source>
</evidence>
<evidence type="ECO:0000256" key="2">
    <source>
        <dbReference type="ARBA" id="ARBA00022598"/>
    </source>
</evidence>
<dbReference type="GO" id="GO:0046872">
    <property type="term" value="F:metal ion binding"/>
    <property type="evidence" value="ECO:0007669"/>
    <property type="project" value="UniProtKB-KW"/>
</dbReference>
<dbReference type="Proteomes" id="UP001196509">
    <property type="component" value="Unassembled WGS sequence"/>
</dbReference>
<evidence type="ECO:0000256" key="4">
    <source>
        <dbReference type="ARBA" id="ARBA00051915"/>
    </source>
</evidence>
<name>A0AAE3CYT2_9HYPH</name>
<proteinExistence type="inferred from homology"/>
<dbReference type="RefSeq" id="WP_220227285.1">
    <property type="nucleotide sequence ID" value="NZ_JAICBX010000001.1"/>
</dbReference>